<dbReference type="AlphaFoldDB" id="A0AAN9UMH9"/>
<evidence type="ECO:0000256" key="1">
    <source>
        <dbReference type="ARBA" id="ARBA00023239"/>
    </source>
</evidence>
<protein>
    <recommendedName>
        <fullName evidence="7">Dihydrodipicolinate synthetase</fullName>
    </recommendedName>
</protein>
<dbReference type="PANTHER" id="PTHR12128">
    <property type="entry name" value="DIHYDRODIPICOLINATE SYNTHASE"/>
    <property type="match status" value="1"/>
</dbReference>
<sequence>MSALKSRAFPPGVHPPSLTWFKDNEAQDVDWDLQKKHLQFLVESGVQGIVLAGTNGEAVTLTKDEKAQLIRLTREVAAQAGRADLPITVGCNGNSTGAVIADARAAHEAGADFVLVLTPSFFHFAMTDDAVVDFFIEFADASPVPVLIYNFPDVAGGLDINSEMLARLGAHRNIVGVKLTCGGIAKVARIRAQYEPGEFAAVAGQSDWLVPALAVGAVGTVTGVGNLYPRIYDLFKQGKLAEAGKAQLKLASVEWGFTSCGINGTKWVVAKFLGYPEESCHCRRPYPRFADPKLQSWIEGVVKPLESVEAALR</sequence>
<dbReference type="SMART" id="SM01130">
    <property type="entry name" value="DHDPS"/>
    <property type="match status" value="1"/>
</dbReference>
<evidence type="ECO:0000313" key="6">
    <source>
        <dbReference type="Proteomes" id="UP001320420"/>
    </source>
</evidence>
<dbReference type="Pfam" id="PF00701">
    <property type="entry name" value="DHDPS"/>
    <property type="match status" value="1"/>
</dbReference>
<feature type="active site" description="Schiff-base intermediate with substrate" evidence="3">
    <location>
        <position position="178"/>
    </location>
</feature>
<keyword evidence="6" id="KW-1185">Reference proteome</keyword>
<dbReference type="PRINTS" id="PR00146">
    <property type="entry name" value="DHPICSNTHASE"/>
</dbReference>
<evidence type="ECO:0008006" key="7">
    <source>
        <dbReference type="Google" id="ProtNLM"/>
    </source>
</evidence>
<dbReference type="EMBL" id="JAKJXP020000048">
    <property type="protein sequence ID" value="KAK7751539.1"/>
    <property type="molecule type" value="Genomic_DNA"/>
</dbReference>
<dbReference type="Proteomes" id="UP001320420">
    <property type="component" value="Unassembled WGS sequence"/>
</dbReference>
<dbReference type="Gene3D" id="3.20.20.70">
    <property type="entry name" value="Aldolase class I"/>
    <property type="match status" value="1"/>
</dbReference>
<evidence type="ECO:0000256" key="2">
    <source>
        <dbReference type="PIRNR" id="PIRNR001365"/>
    </source>
</evidence>
<evidence type="ECO:0000256" key="4">
    <source>
        <dbReference type="PIRSR" id="PIRSR001365-2"/>
    </source>
</evidence>
<dbReference type="InterPro" id="IPR013785">
    <property type="entry name" value="Aldolase_TIM"/>
</dbReference>
<evidence type="ECO:0000256" key="3">
    <source>
        <dbReference type="PIRSR" id="PIRSR001365-1"/>
    </source>
</evidence>
<feature type="binding site" evidence="4">
    <location>
        <position position="221"/>
    </location>
    <ligand>
        <name>pyruvate</name>
        <dbReference type="ChEBI" id="CHEBI:15361"/>
    </ligand>
</feature>
<name>A0AAN9UMH9_9PEZI</name>
<comment type="caution">
    <text evidence="5">The sequence shown here is derived from an EMBL/GenBank/DDBJ whole genome shotgun (WGS) entry which is preliminary data.</text>
</comment>
<comment type="similarity">
    <text evidence="2">Belongs to the DapA family.</text>
</comment>
<keyword evidence="1 2" id="KW-0456">Lyase</keyword>
<accession>A0AAN9UMH9</accession>
<evidence type="ECO:0000313" key="5">
    <source>
        <dbReference type="EMBL" id="KAK7751539.1"/>
    </source>
</evidence>
<dbReference type="GO" id="GO:0008840">
    <property type="term" value="F:4-hydroxy-tetrahydrodipicolinate synthase activity"/>
    <property type="evidence" value="ECO:0007669"/>
    <property type="project" value="TreeGrafter"/>
</dbReference>
<reference evidence="5 6" key="1">
    <citation type="submission" date="2024-02" db="EMBL/GenBank/DDBJ databases">
        <title>De novo assembly and annotation of 12 fungi associated with fruit tree decline syndrome in Ontario, Canada.</title>
        <authorList>
            <person name="Sulman M."/>
            <person name="Ellouze W."/>
            <person name="Ilyukhin E."/>
        </authorList>
    </citation>
    <scope>NUCLEOTIDE SEQUENCE [LARGE SCALE GENOMIC DNA]</scope>
    <source>
        <strain evidence="5 6">M11/M66-122</strain>
    </source>
</reference>
<feature type="active site" description="Proton donor/acceptor" evidence="3">
    <location>
        <position position="149"/>
    </location>
</feature>
<dbReference type="SUPFAM" id="SSF51569">
    <property type="entry name" value="Aldolase"/>
    <property type="match status" value="1"/>
</dbReference>
<organism evidence="5 6">
    <name type="scientific">Diatrype stigma</name>
    <dbReference type="NCBI Taxonomy" id="117547"/>
    <lineage>
        <taxon>Eukaryota</taxon>
        <taxon>Fungi</taxon>
        <taxon>Dikarya</taxon>
        <taxon>Ascomycota</taxon>
        <taxon>Pezizomycotina</taxon>
        <taxon>Sordariomycetes</taxon>
        <taxon>Xylariomycetidae</taxon>
        <taxon>Xylariales</taxon>
        <taxon>Diatrypaceae</taxon>
        <taxon>Diatrype</taxon>
    </lineage>
</organism>
<dbReference type="PIRSF" id="PIRSF001365">
    <property type="entry name" value="DHDPS"/>
    <property type="match status" value="1"/>
</dbReference>
<dbReference type="PANTHER" id="PTHR12128:SF66">
    <property type="entry name" value="4-HYDROXY-2-OXOGLUTARATE ALDOLASE, MITOCHONDRIAL"/>
    <property type="match status" value="1"/>
</dbReference>
<dbReference type="InterPro" id="IPR002220">
    <property type="entry name" value="DapA-like"/>
</dbReference>
<dbReference type="CDD" id="cd00408">
    <property type="entry name" value="DHDPS-like"/>
    <property type="match status" value="1"/>
</dbReference>
<gene>
    <name evidence="5" type="ORF">SLS62_006489</name>
</gene>
<proteinExistence type="inferred from homology"/>